<evidence type="ECO:0008006" key="4">
    <source>
        <dbReference type="Google" id="ProtNLM"/>
    </source>
</evidence>
<dbReference type="Proteomes" id="UP001337655">
    <property type="component" value="Unassembled WGS sequence"/>
</dbReference>
<reference evidence="2 3" key="1">
    <citation type="submission" date="2023-08" db="EMBL/GenBank/DDBJ databases">
        <title>Black Yeasts Isolated from many extreme environments.</title>
        <authorList>
            <person name="Coleine C."/>
            <person name="Stajich J.E."/>
            <person name="Selbmann L."/>
        </authorList>
    </citation>
    <scope>NUCLEOTIDE SEQUENCE [LARGE SCALE GENOMIC DNA]</scope>
    <source>
        <strain evidence="2 3">CCFEE 5935</strain>
    </source>
</reference>
<dbReference type="GeneID" id="89921581"/>
<proteinExistence type="predicted"/>
<feature type="compositionally biased region" description="Polar residues" evidence="1">
    <location>
        <begin position="86"/>
        <end position="102"/>
    </location>
</feature>
<feature type="region of interest" description="Disordered" evidence="1">
    <location>
        <begin position="476"/>
        <end position="564"/>
    </location>
</feature>
<feature type="compositionally biased region" description="Polar residues" evidence="1">
    <location>
        <begin position="176"/>
        <end position="191"/>
    </location>
</feature>
<dbReference type="EMBL" id="JAVRRT010000001">
    <property type="protein sequence ID" value="KAK5175093.1"/>
    <property type="molecule type" value="Genomic_DNA"/>
</dbReference>
<feature type="compositionally biased region" description="Basic and acidic residues" evidence="1">
    <location>
        <begin position="1072"/>
        <end position="1094"/>
    </location>
</feature>
<feature type="region of interest" description="Disordered" evidence="1">
    <location>
        <begin position="110"/>
        <end position="129"/>
    </location>
</feature>
<feature type="region of interest" description="Disordered" evidence="1">
    <location>
        <begin position="1"/>
        <end position="104"/>
    </location>
</feature>
<feature type="compositionally biased region" description="Polar residues" evidence="1">
    <location>
        <begin position="221"/>
        <end position="262"/>
    </location>
</feature>
<evidence type="ECO:0000313" key="3">
    <source>
        <dbReference type="Proteomes" id="UP001337655"/>
    </source>
</evidence>
<feature type="compositionally biased region" description="Low complexity" evidence="1">
    <location>
        <begin position="39"/>
        <end position="58"/>
    </location>
</feature>
<name>A0AAV9PRV1_9PEZI</name>
<protein>
    <recommendedName>
        <fullName evidence="4">4Fe-4S ferredoxin-type domain-containing protein</fullName>
    </recommendedName>
</protein>
<accession>A0AAV9PRV1</accession>
<feature type="compositionally biased region" description="Basic and acidic residues" evidence="1">
    <location>
        <begin position="328"/>
        <end position="338"/>
    </location>
</feature>
<feature type="compositionally biased region" description="Polar residues" evidence="1">
    <location>
        <begin position="116"/>
        <end position="129"/>
    </location>
</feature>
<feature type="region of interest" description="Disordered" evidence="1">
    <location>
        <begin position="302"/>
        <end position="340"/>
    </location>
</feature>
<gene>
    <name evidence="2" type="ORF">LTR77_000230</name>
</gene>
<keyword evidence="3" id="KW-1185">Reference proteome</keyword>
<feature type="region of interest" description="Disordered" evidence="1">
    <location>
        <begin position="628"/>
        <end position="652"/>
    </location>
</feature>
<evidence type="ECO:0000256" key="1">
    <source>
        <dbReference type="SAM" id="MobiDB-lite"/>
    </source>
</evidence>
<evidence type="ECO:0000313" key="2">
    <source>
        <dbReference type="EMBL" id="KAK5175093.1"/>
    </source>
</evidence>
<feature type="region of interest" description="Disordered" evidence="1">
    <location>
        <begin position="176"/>
        <end position="285"/>
    </location>
</feature>
<dbReference type="RefSeq" id="XP_064663731.1">
    <property type="nucleotide sequence ID" value="XM_064797497.1"/>
</dbReference>
<comment type="caution">
    <text evidence="2">The sequence shown here is derived from an EMBL/GenBank/DDBJ whole genome shotgun (WGS) entry which is preliminary data.</text>
</comment>
<feature type="compositionally biased region" description="Basic and acidic residues" evidence="1">
    <location>
        <begin position="691"/>
        <end position="700"/>
    </location>
</feature>
<organism evidence="2 3">
    <name type="scientific">Saxophila tyrrhenica</name>
    <dbReference type="NCBI Taxonomy" id="1690608"/>
    <lineage>
        <taxon>Eukaryota</taxon>
        <taxon>Fungi</taxon>
        <taxon>Dikarya</taxon>
        <taxon>Ascomycota</taxon>
        <taxon>Pezizomycotina</taxon>
        <taxon>Dothideomycetes</taxon>
        <taxon>Dothideomycetidae</taxon>
        <taxon>Mycosphaerellales</taxon>
        <taxon>Extremaceae</taxon>
        <taxon>Saxophila</taxon>
    </lineage>
</organism>
<feature type="region of interest" description="Disordered" evidence="1">
    <location>
        <begin position="687"/>
        <end position="715"/>
    </location>
</feature>
<feature type="compositionally biased region" description="Polar residues" evidence="1">
    <location>
        <begin position="25"/>
        <end position="38"/>
    </location>
</feature>
<feature type="region of interest" description="Disordered" evidence="1">
    <location>
        <begin position="1072"/>
        <end position="1095"/>
    </location>
</feature>
<sequence length="1311" mass="142018">MDKSKTPPSEPSWRRRALQREQYFVNITHQRSTSSDDGTATPSSASPAPLSSAQQSRPHFIPNVPPQGLAPQLKLDTHVGDLLATGKSSPNLTPSGGTSPASLWSRRALSLKPVNTRGNRPTDSDNTSLTISTFSVESGERASLNTHPSTTCDNTGNVTSAAMLSPASLFTANINAQSAGRRSSAPTTNATHSKKPKGQGGMLSAWNRRKNKNLPDDRNPNVGSLSANANSTKPSPADSSRSWATDAGTSPLDSMRSLQFPTSAVKASDAHSLKPRARSGKPEEAENIEELCDLLNEQRIRPGDAKEVADGPKSAFDWSSSDDDDDVPAPKEPKEPKVSKGAFSRFMKSNKVAAAAAGKHGAAAAEANVGMDSDEEAIRKLTVLFAPGGAGGSRANAFREHPELLDMVASRGEVPVGKAKIHHVIDTTQAQAAGFSRDAAVKRSSVLKLFDDPIWGGESVTGQDFREREFSTLKPGSNAYNRARARPSRLSTSRSMPSLMATPEKTVQQKATDDINISPGKHRQGRDDMDVPPVPSLPSKDSPLLVRSSTTEQEKASIAQGSNKNEAHAALVISPPYPRKPVDLVVSPPIYALPVAGSSVPMTPSKLRQTTGADDSFKPREGDPFMEDIFPPTKKASSKSFDSGRAASEAHSASLEMARINTGSSNSVRAPSSSAASFASSRFATPSLKSKRLEKPKEPTFADATMPRSSSGTVAEPRRFDLLPPALEQKRLSRMKAGKDVVRRGSQLGLFPMKPVGEITGQEFEAVGLAATIPEKDASAARKSKILGSFFKKVRDTSQQTKDQAEDVCQQLNDHAALRFLGDAKASHIDSPSAEARAHFEKALQLLTGAGEDVTVKEHKKPNANPPVGLGIISEQGSTLAQEPFIIPDSYRLTAGPGSDSAECAHSKAAMTDTGGFTKGPTTQDHDTESVSSACSVETVEEYHAPEGYPGIVTGQRSASMPNSLTPAPLRVQKRRPQAPALQTLKVDRSSKFVRLEKSPSFVPRRDSTFMRKIREASEAKEVELGSHPAMREVSQALDDLSQDINESMTRFHSQPQLARVDSGLDWGVNEIRDEGDAKRSTREQKSMDQRLSREIIISPSPSNSLEHHRSSAPSTKTNYSRLSVKVDMQKLRNEMDLQPLQLPVGDDTPRHPNHPFTWDHEKVMCRGIHNHRDPQPEFPEVPKGWKIPLPRVNSMYFDKRERPDDTDNLQKCSICGKLCCMYAGLMVAFKTTGQDIEAKAKRLKAEDRISQLRGAHPNGIEEYETFVVCGMCRRKVCPGCASRCMDELCSDVYCVECGQGVDRCPIHNTF</sequence>